<reference evidence="3" key="1">
    <citation type="journal article" date="2019" name="Int. J. Syst. Evol. Microbiol.">
        <title>The Global Catalogue of Microorganisms (GCM) 10K type strain sequencing project: providing services to taxonomists for standard genome sequencing and annotation.</title>
        <authorList>
            <consortium name="The Broad Institute Genomics Platform"/>
            <consortium name="The Broad Institute Genome Sequencing Center for Infectious Disease"/>
            <person name="Wu L."/>
            <person name="Ma J."/>
        </authorList>
    </citation>
    <scope>NUCLEOTIDE SEQUENCE [LARGE SCALE GENOMIC DNA]</scope>
    <source>
        <strain evidence="3">CCUG 62221</strain>
    </source>
</reference>
<feature type="transmembrane region" description="Helical" evidence="1">
    <location>
        <begin position="70"/>
        <end position="90"/>
    </location>
</feature>
<proteinExistence type="predicted"/>
<feature type="transmembrane region" description="Helical" evidence="1">
    <location>
        <begin position="105"/>
        <end position="124"/>
    </location>
</feature>
<dbReference type="Proteomes" id="UP001597241">
    <property type="component" value="Unassembled WGS sequence"/>
</dbReference>
<evidence type="ECO:0000256" key="1">
    <source>
        <dbReference type="SAM" id="Phobius"/>
    </source>
</evidence>
<keyword evidence="1" id="KW-0812">Transmembrane</keyword>
<dbReference type="RefSeq" id="WP_386807856.1">
    <property type="nucleotide sequence ID" value="NZ_JBHTMV010000003.1"/>
</dbReference>
<keyword evidence="3" id="KW-1185">Reference proteome</keyword>
<feature type="transmembrane region" description="Helical" evidence="1">
    <location>
        <begin position="12"/>
        <end position="33"/>
    </location>
</feature>
<dbReference type="EMBL" id="JBHTMV010000003">
    <property type="protein sequence ID" value="MFD1292938.1"/>
    <property type="molecule type" value="Genomic_DNA"/>
</dbReference>
<evidence type="ECO:0000313" key="3">
    <source>
        <dbReference type="Proteomes" id="UP001597241"/>
    </source>
</evidence>
<comment type="caution">
    <text evidence="2">The sequence shown here is derived from an EMBL/GenBank/DDBJ whole genome shotgun (WGS) entry which is preliminary data.</text>
</comment>
<feature type="transmembrane region" description="Helical" evidence="1">
    <location>
        <begin position="45"/>
        <end position="63"/>
    </location>
</feature>
<keyword evidence="1" id="KW-1133">Transmembrane helix</keyword>
<gene>
    <name evidence="2" type="ORF">ACFQ5N_03725</name>
</gene>
<keyword evidence="1" id="KW-0472">Membrane</keyword>
<name>A0ABW3WLC5_9FLAO</name>
<protein>
    <submittedName>
        <fullName evidence="2">Uncharacterized protein</fullName>
    </submittedName>
</protein>
<evidence type="ECO:0000313" key="2">
    <source>
        <dbReference type="EMBL" id="MFD1292938.1"/>
    </source>
</evidence>
<organism evidence="2 3">
    <name type="scientific">Lutibacter holmesii</name>
    <dbReference type="NCBI Taxonomy" id="1137985"/>
    <lineage>
        <taxon>Bacteria</taxon>
        <taxon>Pseudomonadati</taxon>
        <taxon>Bacteroidota</taxon>
        <taxon>Flavobacteriia</taxon>
        <taxon>Flavobacteriales</taxon>
        <taxon>Flavobacteriaceae</taxon>
        <taxon>Lutibacter</taxon>
    </lineage>
</organism>
<accession>A0ABW3WLC5</accession>
<sequence>MINMINPAINFLIKLTVFLVLIFGIHIAILQYLQVPIFSNLIVQSYIVNVILAIVIYGLLYFFRKKYLDLLGFIFMGGSFLKFGVYFIFFQPTFKANGTVSKLEAISFLIPYLACLLVEIYYLIKLLNKD</sequence>